<dbReference type="HAMAP" id="MF_00238">
    <property type="entry name" value="Cytidyl_kinase_type1"/>
    <property type="match status" value="1"/>
</dbReference>
<evidence type="ECO:0000256" key="1">
    <source>
        <dbReference type="ARBA" id="ARBA00009427"/>
    </source>
</evidence>
<evidence type="ECO:0000256" key="7">
    <source>
        <dbReference type="ARBA" id="ARBA00048478"/>
    </source>
</evidence>
<comment type="catalytic activity">
    <reaction evidence="6 8">
        <text>dCMP + ATP = dCDP + ADP</text>
        <dbReference type="Rhea" id="RHEA:25094"/>
        <dbReference type="ChEBI" id="CHEBI:30616"/>
        <dbReference type="ChEBI" id="CHEBI:57566"/>
        <dbReference type="ChEBI" id="CHEBI:58593"/>
        <dbReference type="ChEBI" id="CHEBI:456216"/>
        <dbReference type="EC" id="2.7.4.25"/>
    </reaction>
</comment>
<dbReference type="GO" id="GO:0005524">
    <property type="term" value="F:ATP binding"/>
    <property type="evidence" value="ECO:0007669"/>
    <property type="project" value="UniProtKB-UniRule"/>
</dbReference>
<dbReference type="EC" id="2.7.4.25" evidence="8"/>
<evidence type="ECO:0000256" key="3">
    <source>
        <dbReference type="ARBA" id="ARBA00022741"/>
    </source>
</evidence>
<dbReference type="Proteomes" id="UP000254808">
    <property type="component" value="Chromosome"/>
</dbReference>
<evidence type="ECO:0000313" key="11">
    <source>
        <dbReference type="Proteomes" id="UP000254808"/>
    </source>
</evidence>
<feature type="binding site" evidence="8">
    <location>
        <begin position="7"/>
        <end position="15"/>
    </location>
    <ligand>
        <name>ATP</name>
        <dbReference type="ChEBI" id="CHEBI:30616"/>
    </ligand>
</feature>
<comment type="similarity">
    <text evidence="1 8">Belongs to the cytidylate kinase family. Type 1 subfamily.</text>
</comment>
<dbReference type="InterPro" id="IPR011994">
    <property type="entry name" value="Cytidylate_kinase_dom"/>
</dbReference>
<comment type="subcellular location">
    <subcellularLocation>
        <location evidence="8">Cytoplasm</location>
    </subcellularLocation>
</comment>
<gene>
    <name evidence="8" type="primary">cmk</name>
    <name evidence="10" type="ORF">CYPRO_2687</name>
</gene>
<evidence type="ECO:0000256" key="2">
    <source>
        <dbReference type="ARBA" id="ARBA00022679"/>
    </source>
</evidence>
<proteinExistence type="inferred from homology"/>
<evidence type="ECO:0000256" key="6">
    <source>
        <dbReference type="ARBA" id="ARBA00047615"/>
    </source>
</evidence>
<evidence type="ECO:0000259" key="9">
    <source>
        <dbReference type="Pfam" id="PF02224"/>
    </source>
</evidence>
<dbReference type="Gene3D" id="3.40.50.300">
    <property type="entry name" value="P-loop containing nucleotide triphosphate hydrolases"/>
    <property type="match status" value="1"/>
</dbReference>
<feature type="domain" description="Cytidylate kinase" evidence="9">
    <location>
        <begin position="3"/>
        <end position="213"/>
    </location>
</feature>
<keyword evidence="4 8" id="KW-0418">Kinase</keyword>
<name>A0A345UN77_9BACT</name>
<evidence type="ECO:0000313" key="10">
    <source>
        <dbReference type="EMBL" id="AXJ01929.1"/>
    </source>
</evidence>
<dbReference type="InterPro" id="IPR003136">
    <property type="entry name" value="Cytidylate_kin"/>
</dbReference>
<dbReference type="GO" id="GO:0006220">
    <property type="term" value="P:pyrimidine nucleotide metabolic process"/>
    <property type="evidence" value="ECO:0007669"/>
    <property type="project" value="UniProtKB-UniRule"/>
</dbReference>
<dbReference type="KEGG" id="cprv:CYPRO_2687"/>
<keyword evidence="11" id="KW-1185">Reference proteome</keyword>
<keyword evidence="8" id="KW-0963">Cytoplasm</keyword>
<dbReference type="GO" id="GO:0036430">
    <property type="term" value="F:CMP kinase activity"/>
    <property type="evidence" value="ECO:0007669"/>
    <property type="project" value="RHEA"/>
</dbReference>
<keyword evidence="3 8" id="KW-0547">Nucleotide-binding</keyword>
<sequence>MIVTIDGPAGSGKSSTAKKVAEQVGWHYLDSGALYRTWTLLYVMGGMDLALFEEVVDVHDITLSVDKHGTEPLLNGEKVGDSIREQRISEHVSTVSTLQAVRDKVNAEMRRIVQKHNFVADGRDLGSVVFPDALLKIYMVADLDERAKRRFAEMEKKGIPASLQEIKDNLAARDATDSERAIAPLTKPEGAIEIDTTQLSFAEQVSRISSEIQQKLS</sequence>
<accession>A0A345UN77</accession>
<dbReference type="NCBIfam" id="TIGR00017">
    <property type="entry name" value="cmk"/>
    <property type="match status" value="1"/>
</dbReference>
<protein>
    <recommendedName>
        <fullName evidence="8">Cytidylate kinase</fullName>
        <shortName evidence="8">CK</shortName>
        <ecNumber evidence="8">2.7.4.25</ecNumber>
    </recommendedName>
    <alternativeName>
        <fullName evidence="8">Cytidine monophosphate kinase</fullName>
        <shortName evidence="8">CMP kinase</shortName>
    </alternativeName>
</protein>
<dbReference type="CDD" id="cd02020">
    <property type="entry name" value="CMPK"/>
    <property type="match status" value="1"/>
</dbReference>
<reference evidence="10 11" key="1">
    <citation type="submission" date="2018-03" db="EMBL/GenBank/DDBJ databases">
        <title>Phenotypic and genomic properties of Cyclonatronum proteinivorum gen. nov., sp. nov., a haloalkaliphilic bacteroidete from soda lakes possessing Na+-translocating rhodopsin.</title>
        <authorList>
            <person name="Toshchakov S.V."/>
            <person name="Korzhenkov A."/>
            <person name="Samarov N.I."/>
            <person name="Kublanov I.V."/>
            <person name="Muntyan M.S."/>
            <person name="Sorokin D.Y."/>
        </authorList>
    </citation>
    <scope>NUCLEOTIDE SEQUENCE [LARGE SCALE GENOMIC DNA]</scope>
    <source>
        <strain evidence="10 11">Omega</strain>
    </source>
</reference>
<keyword evidence="5 8" id="KW-0067">ATP-binding</keyword>
<evidence type="ECO:0000256" key="4">
    <source>
        <dbReference type="ARBA" id="ARBA00022777"/>
    </source>
</evidence>
<comment type="catalytic activity">
    <reaction evidence="7 8">
        <text>CMP + ATP = CDP + ADP</text>
        <dbReference type="Rhea" id="RHEA:11600"/>
        <dbReference type="ChEBI" id="CHEBI:30616"/>
        <dbReference type="ChEBI" id="CHEBI:58069"/>
        <dbReference type="ChEBI" id="CHEBI:60377"/>
        <dbReference type="ChEBI" id="CHEBI:456216"/>
        <dbReference type="EC" id="2.7.4.25"/>
    </reaction>
</comment>
<dbReference type="InterPro" id="IPR027417">
    <property type="entry name" value="P-loop_NTPase"/>
</dbReference>
<dbReference type="RefSeq" id="WP_114985072.1">
    <property type="nucleotide sequence ID" value="NZ_CP027806.1"/>
</dbReference>
<dbReference type="GO" id="GO:0005737">
    <property type="term" value="C:cytoplasm"/>
    <property type="evidence" value="ECO:0007669"/>
    <property type="project" value="UniProtKB-SubCell"/>
</dbReference>
<dbReference type="GO" id="GO:0036431">
    <property type="term" value="F:dCMP kinase activity"/>
    <property type="evidence" value="ECO:0007669"/>
    <property type="project" value="InterPro"/>
</dbReference>
<evidence type="ECO:0000256" key="5">
    <source>
        <dbReference type="ARBA" id="ARBA00022840"/>
    </source>
</evidence>
<evidence type="ECO:0000256" key="8">
    <source>
        <dbReference type="HAMAP-Rule" id="MF_00238"/>
    </source>
</evidence>
<organism evidence="10 11">
    <name type="scientific">Cyclonatronum proteinivorum</name>
    <dbReference type="NCBI Taxonomy" id="1457365"/>
    <lineage>
        <taxon>Bacteria</taxon>
        <taxon>Pseudomonadati</taxon>
        <taxon>Balneolota</taxon>
        <taxon>Balneolia</taxon>
        <taxon>Balneolales</taxon>
        <taxon>Cyclonatronaceae</taxon>
        <taxon>Cyclonatronum</taxon>
    </lineage>
</organism>
<dbReference type="Pfam" id="PF02224">
    <property type="entry name" value="Cytidylate_kin"/>
    <property type="match status" value="1"/>
</dbReference>
<dbReference type="AlphaFoldDB" id="A0A345UN77"/>
<dbReference type="OrthoDB" id="9807434at2"/>
<dbReference type="SUPFAM" id="SSF52540">
    <property type="entry name" value="P-loop containing nucleoside triphosphate hydrolases"/>
    <property type="match status" value="1"/>
</dbReference>
<keyword evidence="2 8" id="KW-0808">Transferase</keyword>
<dbReference type="EMBL" id="CP027806">
    <property type="protein sequence ID" value="AXJ01929.1"/>
    <property type="molecule type" value="Genomic_DNA"/>
</dbReference>